<accession>A0ACC2N9L6</accession>
<protein>
    <submittedName>
        <fullName evidence="1">Uncharacterized protein</fullName>
    </submittedName>
</protein>
<evidence type="ECO:0000313" key="2">
    <source>
        <dbReference type="Proteomes" id="UP001239111"/>
    </source>
</evidence>
<keyword evidence="2" id="KW-1185">Reference proteome</keyword>
<comment type="caution">
    <text evidence="1">The sequence shown here is derived from an EMBL/GenBank/DDBJ whole genome shotgun (WGS) entry which is preliminary data.</text>
</comment>
<organism evidence="1 2">
    <name type="scientific">Eretmocerus hayati</name>
    <dbReference type="NCBI Taxonomy" id="131215"/>
    <lineage>
        <taxon>Eukaryota</taxon>
        <taxon>Metazoa</taxon>
        <taxon>Ecdysozoa</taxon>
        <taxon>Arthropoda</taxon>
        <taxon>Hexapoda</taxon>
        <taxon>Insecta</taxon>
        <taxon>Pterygota</taxon>
        <taxon>Neoptera</taxon>
        <taxon>Endopterygota</taxon>
        <taxon>Hymenoptera</taxon>
        <taxon>Apocrita</taxon>
        <taxon>Proctotrupomorpha</taxon>
        <taxon>Chalcidoidea</taxon>
        <taxon>Aphelinidae</taxon>
        <taxon>Aphelininae</taxon>
        <taxon>Eretmocerus</taxon>
    </lineage>
</organism>
<name>A0ACC2N9L6_9HYME</name>
<dbReference type="Proteomes" id="UP001239111">
    <property type="component" value="Chromosome 4"/>
</dbReference>
<reference evidence="1" key="1">
    <citation type="submission" date="2023-04" db="EMBL/GenBank/DDBJ databases">
        <title>A chromosome-level genome assembly of the parasitoid wasp Eretmocerus hayati.</title>
        <authorList>
            <person name="Zhong Y."/>
            <person name="Liu S."/>
            <person name="Liu Y."/>
        </authorList>
    </citation>
    <scope>NUCLEOTIDE SEQUENCE</scope>
    <source>
        <strain evidence="1">ZJU_SS_LIU_2023</strain>
    </source>
</reference>
<proteinExistence type="predicted"/>
<sequence length="162" mass="18834">MPRESAVQRTKEYRERIKEARVENDVPGIIKTGAQRSKEWRQRKRSQKMDDNDLHGMKIQSHPVVFRQSISRKADLFPNIHGDHINKDSNTSHKRVPVPPAVLPQNMLFTGYPQLSPFRQSLLYAVFISLFFMHGYQFNCALLSRQTSNHSCAFMHPEAMLL</sequence>
<gene>
    <name evidence="1" type="ORF">QAD02_008007</name>
</gene>
<evidence type="ECO:0000313" key="1">
    <source>
        <dbReference type="EMBL" id="KAJ8666345.1"/>
    </source>
</evidence>
<dbReference type="EMBL" id="CM056744">
    <property type="protein sequence ID" value="KAJ8666345.1"/>
    <property type="molecule type" value="Genomic_DNA"/>
</dbReference>